<dbReference type="AlphaFoldDB" id="A0A7X4H256"/>
<feature type="transmembrane region" description="Helical" evidence="1">
    <location>
        <begin position="64"/>
        <end position="85"/>
    </location>
</feature>
<evidence type="ECO:0008006" key="4">
    <source>
        <dbReference type="Google" id="ProtNLM"/>
    </source>
</evidence>
<keyword evidence="1" id="KW-0472">Membrane</keyword>
<accession>A0A7X4H256</accession>
<organism evidence="2 3">
    <name type="scientific">Duganella margarita</name>
    <dbReference type="NCBI Taxonomy" id="2692170"/>
    <lineage>
        <taxon>Bacteria</taxon>
        <taxon>Pseudomonadati</taxon>
        <taxon>Pseudomonadota</taxon>
        <taxon>Betaproteobacteria</taxon>
        <taxon>Burkholderiales</taxon>
        <taxon>Oxalobacteraceae</taxon>
        <taxon>Telluria group</taxon>
        <taxon>Duganella</taxon>
    </lineage>
</organism>
<sequence length="108" mass="11762">MSLRTALLIVAVGAAALAALAAWAYLAGYLYFLLNQAAPRHIDSGTWYLYWQAYGGDNAQRWRLIAAAALPPLIISAAIVFALAGKQRPLYGDARWATEREIRDAGLL</sequence>
<protein>
    <recommendedName>
        <fullName evidence="4">Conjugal transfer protein TraG</fullName>
    </recommendedName>
</protein>
<dbReference type="RefSeq" id="WP_161051002.1">
    <property type="nucleotide sequence ID" value="NZ_WWCR01000018.1"/>
</dbReference>
<dbReference type="EMBL" id="WWCR01000018">
    <property type="protein sequence ID" value="MYM73947.1"/>
    <property type="molecule type" value="Genomic_DNA"/>
</dbReference>
<proteinExistence type="predicted"/>
<evidence type="ECO:0000313" key="2">
    <source>
        <dbReference type="EMBL" id="MYM73947.1"/>
    </source>
</evidence>
<reference evidence="2 3" key="1">
    <citation type="submission" date="2019-12" db="EMBL/GenBank/DDBJ databases">
        <title>Novel species isolated from a subtropical stream in China.</title>
        <authorList>
            <person name="Lu H."/>
        </authorList>
    </citation>
    <scope>NUCLEOTIDE SEQUENCE [LARGE SCALE GENOMIC DNA]</scope>
    <source>
        <strain evidence="2 3">FT134W</strain>
    </source>
</reference>
<keyword evidence="1" id="KW-1133">Transmembrane helix</keyword>
<name>A0A7X4H256_9BURK</name>
<comment type="caution">
    <text evidence="2">The sequence shown here is derived from an EMBL/GenBank/DDBJ whole genome shotgun (WGS) entry which is preliminary data.</text>
</comment>
<dbReference type="Proteomes" id="UP000469734">
    <property type="component" value="Unassembled WGS sequence"/>
</dbReference>
<gene>
    <name evidence="2" type="ORF">GTP56_17325</name>
</gene>
<keyword evidence="1" id="KW-0812">Transmembrane</keyword>
<evidence type="ECO:0000313" key="3">
    <source>
        <dbReference type="Proteomes" id="UP000469734"/>
    </source>
</evidence>
<evidence type="ECO:0000256" key="1">
    <source>
        <dbReference type="SAM" id="Phobius"/>
    </source>
</evidence>